<protein>
    <submittedName>
        <fullName evidence="1">Uncharacterized protein</fullName>
    </submittedName>
</protein>
<name>A0ACB9SDJ2_9MYRT</name>
<evidence type="ECO:0000313" key="2">
    <source>
        <dbReference type="Proteomes" id="UP001057402"/>
    </source>
</evidence>
<reference evidence="2" key="1">
    <citation type="journal article" date="2023" name="Front. Plant Sci.">
        <title>Chromosomal-level genome assembly of Melastoma candidum provides insights into trichome evolution.</title>
        <authorList>
            <person name="Zhong Y."/>
            <person name="Wu W."/>
            <person name="Sun C."/>
            <person name="Zou P."/>
            <person name="Liu Y."/>
            <person name="Dai S."/>
            <person name="Zhou R."/>
        </authorList>
    </citation>
    <scope>NUCLEOTIDE SEQUENCE [LARGE SCALE GENOMIC DNA]</scope>
</reference>
<keyword evidence="2" id="KW-1185">Reference proteome</keyword>
<organism evidence="1 2">
    <name type="scientific">Melastoma candidum</name>
    <dbReference type="NCBI Taxonomy" id="119954"/>
    <lineage>
        <taxon>Eukaryota</taxon>
        <taxon>Viridiplantae</taxon>
        <taxon>Streptophyta</taxon>
        <taxon>Embryophyta</taxon>
        <taxon>Tracheophyta</taxon>
        <taxon>Spermatophyta</taxon>
        <taxon>Magnoliopsida</taxon>
        <taxon>eudicotyledons</taxon>
        <taxon>Gunneridae</taxon>
        <taxon>Pentapetalae</taxon>
        <taxon>rosids</taxon>
        <taxon>malvids</taxon>
        <taxon>Myrtales</taxon>
        <taxon>Melastomataceae</taxon>
        <taxon>Melastomatoideae</taxon>
        <taxon>Melastomateae</taxon>
        <taxon>Melastoma</taxon>
    </lineage>
</organism>
<gene>
    <name evidence="1" type="ORF">MLD38_001503</name>
</gene>
<dbReference type="Proteomes" id="UP001057402">
    <property type="component" value="Chromosome 1"/>
</dbReference>
<accession>A0ACB9SDJ2</accession>
<comment type="caution">
    <text evidence="1">The sequence shown here is derived from an EMBL/GenBank/DDBJ whole genome shotgun (WGS) entry which is preliminary data.</text>
</comment>
<proteinExistence type="predicted"/>
<sequence>MTRKRRASSEMSKLRMTEGSKPGEVKMAPKRLVGVRQRASGRWVAEIKDTVQRVRVWLGTFDTAEEAARAYDEAARFLRGANTRTNFMPSCQVLSSSPAPRSKIANLLIQRLKARNESVDSGVRQQKLVNGSNIYGELSEVASCVNPINGTEHLMAYESHPGAEDADVIGCTTKVNKRFSPSYELSNLNRSLLRGNKVFSGSAEMGAFNTQILEYALYSSHYLSRSLPQSKQEISGRSVRTPTAILNTVNHGRSLPTQPYPHSQFMPPVRQLDDALPQSERNDGDLSIWSTLEDLPSLNDTSSLFPHAG</sequence>
<dbReference type="EMBL" id="CM042880">
    <property type="protein sequence ID" value="KAI4389263.1"/>
    <property type="molecule type" value="Genomic_DNA"/>
</dbReference>
<evidence type="ECO:0000313" key="1">
    <source>
        <dbReference type="EMBL" id="KAI4389263.1"/>
    </source>
</evidence>